<name>A0A1Y2EE44_9PEZI</name>
<evidence type="ECO:0000256" key="11">
    <source>
        <dbReference type="ARBA" id="ARBA00023221"/>
    </source>
</evidence>
<comment type="subcellular location">
    <subcellularLocation>
        <location evidence="1">Membrane</location>
        <topology evidence="1">Multi-pass membrane protein</topology>
    </subcellularLocation>
</comment>
<dbReference type="GO" id="GO:0005783">
    <property type="term" value="C:endoplasmic reticulum"/>
    <property type="evidence" value="ECO:0007669"/>
    <property type="project" value="TreeGrafter"/>
</dbReference>
<keyword evidence="17" id="KW-1185">Reference proteome</keyword>
<feature type="transmembrane region" description="Helical" evidence="14">
    <location>
        <begin position="87"/>
        <end position="109"/>
    </location>
</feature>
<keyword evidence="4 13" id="KW-0812">Transmembrane</keyword>
<evidence type="ECO:0000313" key="17">
    <source>
        <dbReference type="Proteomes" id="UP000193689"/>
    </source>
</evidence>
<organism evidence="16 17">
    <name type="scientific">Pseudomassariella vexata</name>
    <dbReference type="NCBI Taxonomy" id="1141098"/>
    <lineage>
        <taxon>Eukaryota</taxon>
        <taxon>Fungi</taxon>
        <taxon>Dikarya</taxon>
        <taxon>Ascomycota</taxon>
        <taxon>Pezizomycotina</taxon>
        <taxon>Sordariomycetes</taxon>
        <taxon>Xylariomycetidae</taxon>
        <taxon>Amphisphaeriales</taxon>
        <taxon>Pseudomassariaceae</taxon>
        <taxon>Pseudomassariella</taxon>
    </lineage>
</organism>
<dbReference type="AlphaFoldDB" id="A0A1Y2EE44"/>
<dbReference type="EMBL" id="MCFJ01000002">
    <property type="protein sequence ID" value="ORY69848.1"/>
    <property type="molecule type" value="Genomic_DNA"/>
</dbReference>
<dbReference type="Pfam" id="PF05241">
    <property type="entry name" value="EBP"/>
    <property type="match status" value="1"/>
</dbReference>
<evidence type="ECO:0000256" key="7">
    <source>
        <dbReference type="ARBA" id="ARBA00023011"/>
    </source>
</evidence>
<evidence type="ECO:0000256" key="9">
    <source>
        <dbReference type="ARBA" id="ARBA00023136"/>
    </source>
</evidence>
<keyword evidence="3" id="KW-0444">Lipid biosynthesis</keyword>
<evidence type="ECO:0000256" key="2">
    <source>
        <dbReference type="ARBA" id="ARBA00008337"/>
    </source>
</evidence>
<dbReference type="GO" id="GO:0016126">
    <property type="term" value="P:sterol biosynthetic process"/>
    <property type="evidence" value="ECO:0007669"/>
    <property type="project" value="UniProtKB-KW"/>
</dbReference>
<dbReference type="GO" id="GO:0000247">
    <property type="term" value="F:C-8 sterol isomerase activity"/>
    <property type="evidence" value="ECO:0007669"/>
    <property type="project" value="TreeGrafter"/>
</dbReference>
<keyword evidence="6 13" id="KW-1133">Transmembrane helix</keyword>
<evidence type="ECO:0000256" key="1">
    <source>
        <dbReference type="ARBA" id="ARBA00004141"/>
    </source>
</evidence>
<evidence type="ECO:0000256" key="8">
    <source>
        <dbReference type="ARBA" id="ARBA00023098"/>
    </source>
</evidence>
<feature type="transmembrane region" description="Helical" evidence="14">
    <location>
        <begin position="173"/>
        <end position="192"/>
    </location>
</feature>
<dbReference type="InParanoid" id="A0A1Y2EE44"/>
<keyword evidence="9 13" id="KW-0472">Membrane</keyword>
<keyword evidence="12" id="KW-0413">Isomerase</keyword>
<evidence type="ECO:0000256" key="6">
    <source>
        <dbReference type="ARBA" id="ARBA00022989"/>
    </source>
</evidence>
<dbReference type="GO" id="GO:0047750">
    <property type="term" value="F:cholestenol delta-isomerase activity"/>
    <property type="evidence" value="ECO:0007669"/>
    <property type="project" value="InterPro"/>
</dbReference>
<dbReference type="InterPro" id="IPR007905">
    <property type="entry name" value="EBP"/>
</dbReference>
<reference evidence="16 17" key="1">
    <citation type="submission" date="2016-07" db="EMBL/GenBank/DDBJ databases">
        <title>Pervasive Adenine N6-methylation of Active Genes in Fungi.</title>
        <authorList>
            <consortium name="DOE Joint Genome Institute"/>
            <person name="Mondo S.J."/>
            <person name="Dannebaum R.O."/>
            <person name="Kuo R.C."/>
            <person name="Labutti K."/>
            <person name="Haridas S."/>
            <person name="Kuo A."/>
            <person name="Salamov A."/>
            <person name="Ahrendt S.R."/>
            <person name="Lipzen A."/>
            <person name="Sullivan W."/>
            <person name="Andreopoulos W.B."/>
            <person name="Clum A."/>
            <person name="Lindquist E."/>
            <person name="Daum C."/>
            <person name="Ramamoorthy G.K."/>
            <person name="Gryganskyi A."/>
            <person name="Culley D."/>
            <person name="Magnuson J.K."/>
            <person name="James T.Y."/>
            <person name="O'Malley M.A."/>
            <person name="Stajich J.E."/>
            <person name="Spatafora J.W."/>
            <person name="Visel A."/>
            <person name="Grigoriev I.V."/>
        </authorList>
    </citation>
    <scope>NUCLEOTIDE SEQUENCE [LARGE SCALE GENOMIC DNA]</scope>
    <source>
        <strain evidence="16 17">CBS 129021</strain>
    </source>
</reference>
<dbReference type="RefSeq" id="XP_040719798.1">
    <property type="nucleotide sequence ID" value="XM_040859371.1"/>
</dbReference>
<dbReference type="Proteomes" id="UP000193689">
    <property type="component" value="Unassembled WGS sequence"/>
</dbReference>
<evidence type="ECO:0000256" key="3">
    <source>
        <dbReference type="ARBA" id="ARBA00022516"/>
    </source>
</evidence>
<keyword evidence="10" id="KW-1207">Sterol metabolism</keyword>
<keyword evidence="5" id="KW-0752">Steroid biosynthesis</keyword>
<dbReference type="PROSITE" id="PS51751">
    <property type="entry name" value="EXPERA"/>
    <property type="match status" value="1"/>
</dbReference>
<keyword evidence="11" id="KW-0753">Steroid metabolism</keyword>
<dbReference type="STRING" id="1141098.A0A1Y2EE44"/>
<dbReference type="OrthoDB" id="58557at2759"/>
<evidence type="ECO:0000313" key="16">
    <source>
        <dbReference type="EMBL" id="ORY69848.1"/>
    </source>
</evidence>
<keyword evidence="8" id="KW-0443">Lipid metabolism</keyword>
<dbReference type="GeneID" id="63775583"/>
<accession>A0A1Y2EE44</accession>
<feature type="transmembrane region" description="Helical" evidence="14">
    <location>
        <begin position="53"/>
        <end position="75"/>
    </location>
</feature>
<comment type="caution">
    <text evidence="16">The sequence shown here is derived from an EMBL/GenBank/DDBJ whole genome shotgun (WGS) entry which is preliminary data.</text>
</comment>
<feature type="transmembrane region" description="Helical" evidence="14">
    <location>
        <begin position="212"/>
        <end position="233"/>
    </location>
</feature>
<evidence type="ECO:0000256" key="12">
    <source>
        <dbReference type="ARBA" id="ARBA00023235"/>
    </source>
</evidence>
<evidence type="ECO:0000256" key="14">
    <source>
        <dbReference type="SAM" id="Phobius"/>
    </source>
</evidence>
<evidence type="ECO:0000256" key="5">
    <source>
        <dbReference type="ARBA" id="ARBA00022955"/>
    </source>
</evidence>
<proteinExistence type="inferred from homology"/>
<dbReference type="InterPro" id="IPR033118">
    <property type="entry name" value="EXPERA"/>
</dbReference>
<protein>
    <submittedName>
        <fullName evidence="16">Emopamil binding protein-domain-containing protein</fullName>
    </submittedName>
</protein>
<dbReference type="PANTHER" id="PTHR14207">
    <property type="entry name" value="STEROL ISOMERASE"/>
    <property type="match status" value="1"/>
</dbReference>
<evidence type="ECO:0000256" key="13">
    <source>
        <dbReference type="PROSITE-ProRule" id="PRU01087"/>
    </source>
</evidence>
<sequence length="271" mass="30387">MDVSSRPVWTWWRAGQEPDTPPIMKQAQTFSSIHPYYPLGVTIPDYASNSLPVLVLIAGLGSMLGGVLLGTSTLALRFHPKLTKSSLAVFCWFVLCGSLHVFFEGYFVLNHTSVASSQHLFAQLWKEYALSDSRYLTSDPFMLSVESITVFVWGPLCFACAVCIVTDSYLRHPLQIIMCIGHLYGVALYYATSLIETHFSGRSHSRPEFLYFWVYYVGLNLPWAIIPTILLGGSIRTIARKLKILNTIKVGLQGFQARQGPEVVKESRKAR</sequence>
<feature type="domain" description="EXPERA" evidence="15">
    <location>
        <begin position="85"/>
        <end position="231"/>
    </location>
</feature>
<keyword evidence="7" id="KW-0756">Sterol biosynthesis</keyword>
<evidence type="ECO:0000256" key="4">
    <source>
        <dbReference type="ARBA" id="ARBA00022692"/>
    </source>
</evidence>
<dbReference type="GO" id="GO:0004769">
    <property type="term" value="F:steroid Delta-isomerase activity"/>
    <property type="evidence" value="ECO:0007669"/>
    <property type="project" value="TreeGrafter"/>
</dbReference>
<dbReference type="GO" id="GO:0016020">
    <property type="term" value="C:membrane"/>
    <property type="evidence" value="ECO:0007669"/>
    <property type="project" value="UniProtKB-SubCell"/>
</dbReference>
<evidence type="ECO:0000259" key="15">
    <source>
        <dbReference type="PROSITE" id="PS51751"/>
    </source>
</evidence>
<feature type="transmembrane region" description="Helical" evidence="14">
    <location>
        <begin position="141"/>
        <end position="166"/>
    </location>
</feature>
<gene>
    <name evidence="16" type="ORF">BCR38DRAFT_420229</name>
</gene>
<dbReference type="PANTHER" id="PTHR14207:SF0">
    <property type="entry name" value="3-BETA-HYDROXYSTEROID-DELTA(8),DELTA(7)-ISOMERASE"/>
    <property type="match status" value="1"/>
</dbReference>
<comment type="similarity">
    <text evidence="2">Belongs to the EBP family.</text>
</comment>
<evidence type="ECO:0000256" key="10">
    <source>
        <dbReference type="ARBA" id="ARBA00023166"/>
    </source>
</evidence>